<accession>A0ACC0VJ11</accession>
<dbReference type="EMBL" id="CM047587">
    <property type="protein sequence ID" value="KAI9906360.1"/>
    <property type="molecule type" value="Genomic_DNA"/>
</dbReference>
<proteinExistence type="predicted"/>
<comment type="caution">
    <text evidence="1">The sequence shown here is derived from an EMBL/GenBank/DDBJ whole genome shotgun (WGS) entry which is preliminary data.</text>
</comment>
<reference evidence="1 2" key="1">
    <citation type="journal article" date="2022" name="bioRxiv">
        <title>The genome of the oomycete Peronosclerospora sorghi, a cosmopolitan pathogen of maize and sorghum, is inflated with dispersed pseudogenes.</title>
        <authorList>
            <person name="Fletcher K."/>
            <person name="Martin F."/>
            <person name="Isakeit T."/>
            <person name="Cavanaugh K."/>
            <person name="Magill C."/>
            <person name="Michelmore R."/>
        </authorList>
    </citation>
    <scope>NUCLEOTIDE SEQUENCE [LARGE SCALE GENOMIC DNA]</scope>
    <source>
        <strain evidence="1">P6</strain>
    </source>
</reference>
<keyword evidence="2" id="KW-1185">Reference proteome</keyword>
<protein>
    <submittedName>
        <fullName evidence="1">Uncharacterized protein</fullName>
    </submittedName>
</protein>
<evidence type="ECO:0000313" key="2">
    <source>
        <dbReference type="Proteomes" id="UP001163321"/>
    </source>
</evidence>
<organism evidence="1 2">
    <name type="scientific">Peronosclerospora sorghi</name>
    <dbReference type="NCBI Taxonomy" id="230839"/>
    <lineage>
        <taxon>Eukaryota</taxon>
        <taxon>Sar</taxon>
        <taxon>Stramenopiles</taxon>
        <taxon>Oomycota</taxon>
        <taxon>Peronosporomycetes</taxon>
        <taxon>Peronosporales</taxon>
        <taxon>Peronosporaceae</taxon>
        <taxon>Peronosclerospora</taxon>
    </lineage>
</organism>
<name>A0ACC0VJ11_9STRA</name>
<dbReference type="Proteomes" id="UP001163321">
    <property type="component" value="Chromosome 8"/>
</dbReference>
<evidence type="ECO:0000313" key="1">
    <source>
        <dbReference type="EMBL" id="KAI9906360.1"/>
    </source>
</evidence>
<sequence>MYRKERREVAAIASLTKEQVEKWIQASLGPDSCRSGAVPEWTSRTAQKETSKFALQQNSWWCECLFQSETTRATSATFSRSVAPPHDPEVVELRFYQMKTLEHCFPLGSAKDRTLRSRFEYILDLIWGHELAGSFAAPVQGLLAYECGRNELWHGALEEASKHFFNNRDVAAMIAKLAPLYKQMDQIRTEESPTLREVMFYQTFARDLKYAKEWTNVYERTKSLDDLNQAWDIYYGVFSIIRKQLANLSTLELVNVHQAIGTVHDVQSNVLRRKEAVGASTFGIQHLRRGSLQDRKPPR</sequence>
<gene>
    <name evidence="1" type="ORF">PsorP6_003310</name>
</gene>